<sequence>MPHITRTESPWFLKISKKEYKWTVRSNPGPHALTRSIPLALILRDYLNFALNLRESKKIIDEGKVFVDGVIRRDYRYPVGLMDIVSIPSSNLYYLMAPDRARFIVPIPISEEDSKFKLVRIMNKTVVKGGNIQLNLEDGRNILVNAEESKKYSTLSTVKITIPSQSIVNVYPMNENMYGIIIGGKNIGVHGKIVKIKRSQYKVRKYSIVSIQKQNEIYETNLENVMVIGEEKPEIKVE</sequence>
<accession>A0A2U9IMR8</accession>
<dbReference type="InterPro" id="IPR013845">
    <property type="entry name" value="Ribosomal_eS4_central_region"/>
</dbReference>
<dbReference type="InterPro" id="IPR038237">
    <property type="entry name" value="Ribosomal_eS4_central_sf"/>
</dbReference>
<organism evidence="9 10">
    <name type="scientific">Acidianus sulfidivorans JP7</name>
    <dbReference type="NCBI Taxonomy" id="619593"/>
    <lineage>
        <taxon>Archaea</taxon>
        <taxon>Thermoproteota</taxon>
        <taxon>Thermoprotei</taxon>
        <taxon>Sulfolobales</taxon>
        <taxon>Sulfolobaceae</taxon>
        <taxon>Acidianus</taxon>
    </lineage>
</organism>
<dbReference type="CDD" id="cd00165">
    <property type="entry name" value="S4"/>
    <property type="match status" value="1"/>
</dbReference>
<feature type="domain" description="RNA-binding S4" evidence="8">
    <location>
        <begin position="37"/>
        <end position="101"/>
    </location>
</feature>
<dbReference type="GO" id="GO:0003735">
    <property type="term" value="F:structural constituent of ribosome"/>
    <property type="evidence" value="ECO:0007669"/>
    <property type="project" value="InterPro"/>
</dbReference>
<dbReference type="GO" id="GO:0006412">
    <property type="term" value="P:translation"/>
    <property type="evidence" value="ECO:0007669"/>
    <property type="project" value="UniProtKB-UniRule"/>
</dbReference>
<dbReference type="Gene3D" id="2.40.50.740">
    <property type="match status" value="1"/>
</dbReference>
<dbReference type="GO" id="GO:0019843">
    <property type="term" value="F:rRNA binding"/>
    <property type="evidence" value="ECO:0007669"/>
    <property type="project" value="UniProtKB-KW"/>
</dbReference>
<evidence type="ECO:0000256" key="7">
    <source>
        <dbReference type="HAMAP-Rule" id="MF_00485"/>
    </source>
</evidence>
<dbReference type="Gene3D" id="3.10.290.10">
    <property type="entry name" value="RNA-binding S4 domain"/>
    <property type="match status" value="1"/>
</dbReference>
<evidence type="ECO:0000256" key="1">
    <source>
        <dbReference type="ARBA" id="ARBA00007500"/>
    </source>
</evidence>
<protein>
    <recommendedName>
        <fullName evidence="6 7">Small ribosomal subunit protein eS4</fullName>
    </recommendedName>
</protein>
<proteinExistence type="inferred from homology"/>
<dbReference type="InterPro" id="IPR036986">
    <property type="entry name" value="S4_RNA-bd_sf"/>
</dbReference>
<dbReference type="InterPro" id="IPR002942">
    <property type="entry name" value="S4_RNA-bd"/>
</dbReference>
<evidence type="ECO:0000256" key="2">
    <source>
        <dbReference type="ARBA" id="ARBA00022730"/>
    </source>
</evidence>
<reference evidence="9 10" key="1">
    <citation type="submission" date="2018-05" db="EMBL/GenBank/DDBJ databases">
        <title>Complete Genome Sequences of Extremely Thermoacidophilic, Metal-Mobilizing Type-Strain Members of the Archaeal Family Sulfolobaceae: Acidianus brierleyi DSM-1651T, Acidianus sulfidivorans DSM-18786T, Metallosphaera hakonensis DSM-7519T, and Metallosphaera prunae DSM-10039T.</title>
        <authorList>
            <person name="Counts J.A."/>
            <person name="Kelly R.M."/>
        </authorList>
    </citation>
    <scope>NUCLEOTIDE SEQUENCE [LARGE SCALE GENOMIC DNA]</scope>
    <source>
        <strain evidence="9 10">JP7</strain>
    </source>
</reference>
<evidence type="ECO:0000259" key="8">
    <source>
        <dbReference type="SMART" id="SM00363"/>
    </source>
</evidence>
<evidence type="ECO:0000313" key="10">
    <source>
        <dbReference type="Proteomes" id="UP000248410"/>
    </source>
</evidence>
<dbReference type="SMART" id="SM00363">
    <property type="entry name" value="S4"/>
    <property type="match status" value="1"/>
</dbReference>
<keyword evidence="4 7" id="KW-0689">Ribosomal protein</keyword>
<dbReference type="Pfam" id="PF00900">
    <property type="entry name" value="Ribosomal_S4e"/>
    <property type="match status" value="1"/>
</dbReference>
<dbReference type="HAMAP" id="MF_00485">
    <property type="entry name" value="Ribosomal_eS4"/>
    <property type="match status" value="1"/>
</dbReference>
<dbReference type="Proteomes" id="UP000248410">
    <property type="component" value="Chromosome"/>
</dbReference>
<keyword evidence="10" id="KW-1185">Reference proteome</keyword>
<keyword evidence="5 7" id="KW-0687">Ribonucleoprotein</keyword>
<evidence type="ECO:0000256" key="5">
    <source>
        <dbReference type="ARBA" id="ARBA00023274"/>
    </source>
</evidence>
<dbReference type="PIRSF" id="PIRSF002116">
    <property type="entry name" value="Ribosomal_S4"/>
    <property type="match status" value="1"/>
</dbReference>
<evidence type="ECO:0000256" key="6">
    <source>
        <dbReference type="ARBA" id="ARBA00035272"/>
    </source>
</evidence>
<keyword evidence="3 7" id="KW-0694">RNA-binding</keyword>
<dbReference type="Pfam" id="PF01479">
    <property type="entry name" value="S4"/>
    <property type="match status" value="1"/>
</dbReference>
<dbReference type="SUPFAM" id="SSF55174">
    <property type="entry name" value="Alpha-L RNA-binding motif"/>
    <property type="match status" value="1"/>
</dbReference>
<evidence type="ECO:0000256" key="3">
    <source>
        <dbReference type="ARBA" id="ARBA00022884"/>
    </source>
</evidence>
<dbReference type="PANTHER" id="PTHR11581">
    <property type="entry name" value="30S/40S RIBOSOMAL PROTEIN S4"/>
    <property type="match status" value="1"/>
</dbReference>
<keyword evidence="2" id="KW-0699">rRNA-binding</keyword>
<dbReference type="InterPro" id="IPR013843">
    <property type="entry name" value="Ribosomal_eS4_N"/>
</dbReference>
<dbReference type="Pfam" id="PF08071">
    <property type="entry name" value="RS4NT"/>
    <property type="match status" value="1"/>
</dbReference>
<dbReference type="EMBL" id="CP029288">
    <property type="protein sequence ID" value="AWR97295.1"/>
    <property type="molecule type" value="Genomic_DNA"/>
</dbReference>
<dbReference type="AlphaFoldDB" id="A0A2U9IMR8"/>
<dbReference type="GO" id="GO:0022627">
    <property type="term" value="C:cytosolic small ribosomal subunit"/>
    <property type="evidence" value="ECO:0007669"/>
    <property type="project" value="TreeGrafter"/>
</dbReference>
<dbReference type="NCBIfam" id="NF003312">
    <property type="entry name" value="PRK04313.1"/>
    <property type="match status" value="1"/>
</dbReference>
<evidence type="ECO:0000313" key="9">
    <source>
        <dbReference type="EMBL" id="AWR97295.1"/>
    </source>
</evidence>
<dbReference type="OrthoDB" id="372073at2157"/>
<comment type="similarity">
    <text evidence="1 7">Belongs to the eukaryotic ribosomal protein eS4 family.</text>
</comment>
<name>A0A2U9IMR8_9CREN</name>
<dbReference type="RefSeq" id="WP_110380185.1">
    <property type="nucleotide sequence ID" value="NZ_CP029288.2"/>
</dbReference>
<dbReference type="Gene3D" id="2.30.30.30">
    <property type="match status" value="1"/>
</dbReference>
<gene>
    <name evidence="7" type="primary">rps4e</name>
    <name evidence="9" type="ORF">DFR86_06830</name>
</gene>
<dbReference type="InterPro" id="IPR000876">
    <property type="entry name" value="Ribosomal_eS4"/>
</dbReference>
<dbReference type="GeneID" id="36837669"/>
<dbReference type="InterPro" id="IPR014722">
    <property type="entry name" value="Rib_uL2_dom2"/>
</dbReference>
<evidence type="ECO:0000256" key="4">
    <source>
        <dbReference type="ARBA" id="ARBA00022980"/>
    </source>
</evidence>
<dbReference type="PROSITE" id="PS50889">
    <property type="entry name" value="S4"/>
    <property type="match status" value="1"/>
</dbReference>
<dbReference type="PANTHER" id="PTHR11581:SF0">
    <property type="entry name" value="SMALL RIBOSOMAL SUBUNIT PROTEIN ES4"/>
    <property type="match status" value="1"/>
</dbReference>
<dbReference type="KEGG" id="asul:DFR86_06830"/>